<protein>
    <recommendedName>
        <fullName evidence="7">Chromosome partition protein Smc</fullName>
    </recommendedName>
</protein>
<sequence length="1164" mass="127593">MIHFAKLRLAGFKSFVDSTELMIEPGMTGVVGPNGCGKSNLVEALRWAMGETSAKQMRGGEMDDMIFGGTSHRPARNMAEVTICLDNSARQAPGLFNIADELEITRRIERGDGSSYRLNGKEVRARDVQVLFADLATGARSTAMVSQGRVGTLINAKPSQRRSLLEEAAGIGGLYTRRHEAENRLKAAEANLLRLEDVLAALDSQLTSLRRQVKQAQRYRLLSEGIRRAEAALLYRRWVRAVQALQDADSDSRRVLVDVAALEENASAAQRQAEAIAETLSPLREAAAAAGARLQRLRLAQEQLGAEERRVQDARVQLDQRLRQLAEDRLREQARSDDAGGTVERLRAELDDLAIAADGEEEIEAAAAERVAMLAAGVEGLDAEASGLTAQVAAREAERAALLRQIDEGRVRLERLRLRLQDLDDAEAALLAEDSDTEALAEAEMQQEQAAEAVEQARDTLERAEADQDAARRTLTQARDRQQQVSARHARLKAEVQGLAAAITGPAGKGETLPPVLDAMQVEAGYEQALGAALGEDLSAPAEGPAPRQWLEAGRRLDGLPDLPEEAEPLADYVQGPEALRRRLSQIGVVFSAERGQALLPTLKPGQRLVTPEGDLWRWDGFIQRAGAPSAAALRLQHRNRLQDLRGELELEAADLTEADAAVATAQEQSVEAENRLQRARAAVREADAALTAARKHHAEQVRRAAAQASRREALRSQRQAAEADHLAARSDHEAVLTAVERLEDQAGLRARAEEVRLRLTEQRQWLAEAQATLDRARRDSADRHRRREVILKDLADWDRRAVESASLLADFDRRQQTLEEERQDLEEQPLILEEQRFTLMAQEEAAAEAAQDSADRLAEAESAAREADRAAREAATAAAAAREARIRAEAQLDQGRQQVEQAATALTERLGVTPAEAHALAEAVPADGDGAPLPEALSELETLLARLTRDREAMGPVNLRAEQETAELDTQMASLVAERDDLVAAIGRLRQGINELNREGRQRLLASFEQVDVHFRRLFTRLFGGGRAHLALTESDDPLEAGLEIYASPPGKRLQILSLLSGGEQAMTALALLFAVFLVNPAPICVLDEVDAPLDDANVDRFCTMLDELTRSNVSGTRFLVVTHHRMTMARMDRLYGVTMQERGVSKLVSVDLREAEALREVG</sequence>
<dbReference type="RefSeq" id="WP_184260939.1">
    <property type="nucleotide sequence ID" value="NZ_JACIIX010000001.1"/>
</dbReference>
<evidence type="ECO:0000256" key="7">
    <source>
        <dbReference type="HAMAP-Rule" id="MF_01894"/>
    </source>
</evidence>
<dbReference type="GO" id="GO:0003677">
    <property type="term" value="F:DNA binding"/>
    <property type="evidence" value="ECO:0007669"/>
    <property type="project" value="UniProtKB-UniRule"/>
</dbReference>
<dbReference type="PIRSF" id="PIRSF005719">
    <property type="entry name" value="SMC"/>
    <property type="match status" value="1"/>
</dbReference>
<dbReference type="Gene3D" id="3.40.50.300">
    <property type="entry name" value="P-loop containing nucleotide triphosphate hydrolases"/>
    <property type="match status" value="2"/>
</dbReference>
<comment type="function">
    <text evidence="7">Required for chromosome condensation and partitioning.</text>
</comment>
<dbReference type="Proteomes" id="UP000544872">
    <property type="component" value="Unassembled WGS sequence"/>
</dbReference>
<evidence type="ECO:0000256" key="2">
    <source>
        <dbReference type="ARBA" id="ARBA00022490"/>
    </source>
</evidence>
<dbReference type="GO" id="GO:0005524">
    <property type="term" value="F:ATP binding"/>
    <property type="evidence" value="ECO:0007669"/>
    <property type="project" value="UniProtKB-UniRule"/>
</dbReference>
<dbReference type="FunFam" id="3.40.50.300:FF:000901">
    <property type="entry name" value="Chromosome partition protein Smc"/>
    <property type="match status" value="1"/>
</dbReference>
<feature type="domain" description="RecF/RecN/SMC N-terminal" evidence="9">
    <location>
        <begin position="5"/>
        <end position="1148"/>
    </location>
</feature>
<feature type="compositionally biased region" description="Basic and acidic residues" evidence="8">
    <location>
        <begin position="455"/>
        <end position="482"/>
    </location>
</feature>
<gene>
    <name evidence="7" type="primary">smc</name>
    <name evidence="10" type="ORF">FHS48_000473</name>
</gene>
<dbReference type="GO" id="GO:0030261">
    <property type="term" value="P:chromosome condensation"/>
    <property type="evidence" value="ECO:0007669"/>
    <property type="project" value="InterPro"/>
</dbReference>
<evidence type="ECO:0000256" key="6">
    <source>
        <dbReference type="ARBA" id="ARBA00023125"/>
    </source>
</evidence>
<dbReference type="GO" id="GO:0007062">
    <property type="term" value="P:sister chromatid cohesion"/>
    <property type="evidence" value="ECO:0007669"/>
    <property type="project" value="InterPro"/>
</dbReference>
<keyword evidence="2 7" id="KW-0963">Cytoplasm</keyword>
<organism evidence="10 11">
    <name type="scientific">Novispirillum itersonii</name>
    <name type="common">Aquaspirillum itersonii</name>
    <dbReference type="NCBI Taxonomy" id="189"/>
    <lineage>
        <taxon>Bacteria</taxon>
        <taxon>Pseudomonadati</taxon>
        <taxon>Pseudomonadota</taxon>
        <taxon>Alphaproteobacteria</taxon>
        <taxon>Rhodospirillales</taxon>
        <taxon>Novispirillaceae</taxon>
        <taxon>Novispirillum</taxon>
    </lineage>
</organism>
<feature type="compositionally biased region" description="Low complexity" evidence="8">
    <location>
        <begin position="442"/>
        <end position="454"/>
    </location>
</feature>
<feature type="coiled-coil region" evidence="7">
    <location>
        <begin position="809"/>
        <end position="899"/>
    </location>
</feature>
<comment type="caution">
    <text evidence="10">The sequence shown here is derived from an EMBL/GenBank/DDBJ whole genome shotgun (WGS) entry which is preliminary data.</text>
</comment>
<evidence type="ECO:0000256" key="8">
    <source>
        <dbReference type="SAM" id="MobiDB-lite"/>
    </source>
</evidence>
<dbReference type="Pfam" id="PF02463">
    <property type="entry name" value="SMC_N"/>
    <property type="match status" value="1"/>
</dbReference>
<dbReference type="GO" id="GO:0005694">
    <property type="term" value="C:chromosome"/>
    <property type="evidence" value="ECO:0007669"/>
    <property type="project" value="InterPro"/>
</dbReference>
<dbReference type="EMBL" id="JACIIX010000001">
    <property type="protein sequence ID" value="MBB6209092.1"/>
    <property type="molecule type" value="Genomic_DNA"/>
</dbReference>
<dbReference type="GO" id="GO:0006260">
    <property type="term" value="P:DNA replication"/>
    <property type="evidence" value="ECO:0007669"/>
    <property type="project" value="UniProtKB-UniRule"/>
</dbReference>
<evidence type="ECO:0000256" key="3">
    <source>
        <dbReference type="ARBA" id="ARBA00022741"/>
    </source>
</evidence>
<comment type="subunit">
    <text evidence="7">Homodimer.</text>
</comment>
<proteinExistence type="inferred from homology"/>
<comment type="similarity">
    <text evidence="7">Belongs to the SMC family.</text>
</comment>
<feature type="binding site" evidence="7">
    <location>
        <begin position="33"/>
        <end position="40"/>
    </location>
    <ligand>
        <name>ATP</name>
        <dbReference type="ChEBI" id="CHEBI:30616"/>
    </ligand>
</feature>
<dbReference type="InterPro" id="IPR024704">
    <property type="entry name" value="SMC"/>
</dbReference>
<keyword evidence="3 7" id="KW-0547">Nucleotide-binding</keyword>
<keyword evidence="5 7" id="KW-0175">Coiled coil</keyword>
<dbReference type="CDD" id="cd03278">
    <property type="entry name" value="ABC_SMC_barmotin"/>
    <property type="match status" value="1"/>
</dbReference>
<dbReference type="HAMAP" id="MF_01894">
    <property type="entry name" value="Smc_prok"/>
    <property type="match status" value="1"/>
</dbReference>
<keyword evidence="6 7" id="KW-0238">DNA-binding</keyword>
<dbReference type="GO" id="GO:0005737">
    <property type="term" value="C:cytoplasm"/>
    <property type="evidence" value="ECO:0007669"/>
    <property type="project" value="UniProtKB-SubCell"/>
</dbReference>
<dbReference type="InterPro" id="IPR027417">
    <property type="entry name" value="P-loop_NTPase"/>
</dbReference>
<feature type="coiled-coil region" evidence="7">
    <location>
        <begin position="171"/>
        <end position="219"/>
    </location>
</feature>
<keyword evidence="4 7" id="KW-0067">ATP-binding</keyword>
<evidence type="ECO:0000313" key="10">
    <source>
        <dbReference type="EMBL" id="MBB6209092.1"/>
    </source>
</evidence>
<evidence type="ECO:0000256" key="4">
    <source>
        <dbReference type="ARBA" id="ARBA00022840"/>
    </source>
</evidence>
<dbReference type="InterPro" id="IPR003395">
    <property type="entry name" value="RecF/RecN/SMC_N"/>
</dbReference>
<evidence type="ECO:0000256" key="5">
    <source>
        <dbReference type="ARBA" id="ARBA00023054"/>
    </source>
</evidence>
<reference evidence="10 11" key="1">
    <citation type="submission" date="2020-08" db="EMBL/GenBank/DDBJ databases">
        <title>Genomic Encyclopedia of Type Strains, Phase IV (KMG-IV): sequencing the most valuable type-strain genomes for metagenomic binning, comparative biology and taxonomic classification.</title>
        <authorList>
            <person name="Goeker M."/>
        </authorList>
    </citation>
    <scope>NUCLEOTIDE SEQUENCE [LARGE SCALE GENOMIC DNA]</scope>
    <source>
        <strain evidence="10 11">DSM 11590</strain>
    </source>
</reference>
<dbReference type="GO" id="GO:0007059">
    <property type="term" value="P:chromosome segregation"/>
    <property type="evidence" value="ECO:0007669"/>
    <property type="project" value="UniProtKB-UniRule"/>
</dbReference>
<dbReference type="SUPFAM" id="SSF75553">
    <property type="entry name" value="Smc hinge domain"/>
    <property type="match status" value="1"/>
</dbReference>
<dbReference type="InterPro" id="IPR011890">
    <property type="entry name" value="SMC_prok"/>
</dbReference>
<dbReference type="SUPFAM" id="SSF52540">
    <property type="entry name" value="P-loop containing nucleoside triphosphate hydrolases"/>
    <property type="match status" value="1"/>
</dbReference>
<feature type="region of interest" description="Disordered" evidence="8">
    <location>
        <begin position="438"/>
        <end position="490"/>
    </location>
</feature>
<dbReference type="PANTHER" id="PTHR43977">
    <property type="entry name" value="STRUCTURAL MAINTENANCE OF CHROMOSOMES PROTEIN 3"/>
    <property type="match status" value="1"/>
</dbReference>
<accession>A0A7W9ZCT0</accession>
<feature type="coiled-coil region" evidence="7">
    <location>
        <begin position="259"/>
        <end position="317"/>
    </location>
</feature>
<comment type="domain">
    <text evidence="7">Contains large globular domains required for ATP hydrolysis at each terminus and a third globular domain forming a flexible hinge near the middle of the molecule. These domains are separated by coiled-coil structures.</text>
</comment>
<keyword evidence="11" id="KW-1185">Reference proteome</keyword>
<evidence type="ECO:0000256" key="1">
    <source>
        <dbReference type="ARBA" id="ARBA00004496"/>
    </source>
</evidence>
<comment type="subcellular location">
    <subcellularLocation>
        <location evidence="1 7">Cytoplasm</location>
    </subcellularLocation>
</comment>
<name>A0A7W9ZCT0_NOVIT</name>
<feature type="coiled-coil region" evidence="7">
    <location>
        <begin position="639"/>
        <end position="690"/>
    </location>
</feature>
<dbReference type="AlphaFoldDB" id="A0A7W9ZCT0"/>
<evidence type="ECO:0000259" key="9">
    <source>
        <dbReference type="Pfam" id="PF02463"/>
    </source>
</evidence>
<dbReference type="GO" id="GO:0016887">
    <property type="term" value="F:ATP hydrolysis activity"/>
    <property type="evidence" value="ECO:0007669"/>
    <property type="project" value="InterPro"/>
</dbReference>
<evidence type="ECO:0000313" key="11">
    <source>
        <dbReference type="Proteomes" id="UP000544872"/>
    </source>
</evidence>
<dbReference type="InterPro" id="IPR036277">
    <property type="entry name" value="SMC_hinge_sf"/>
</dbReference>